<sequence>MGFGQTLRSCSFSTETLTSAACVGAGEAPFSIFLSHLLSAEKGVLYISAVECASAAGEKLRSNYQRCSSGYIYAVSNVDQSDLVKTCVEDRCDRTKLT</sequence>
<gene>
    <name evidence="1" type="ORF">WN944_010053</name>
</gene>
<protein>
    <submittedName>
        <fullName evidence="1">Uncharacterized protein</fullName>
    </submittedName>
</protein>
<evidence type="ECO:0000313" key="1">
    <source>
        <dbReference type="EMBL" id="KAK9221626.1"/>
    </source>
</evidence>
<proteinExistence type="predicted"/>
<evidence type="ECO:0000313" key="2">
    <source>
        <dbReference type="Proteomes" id="UP001428341"/>
    </source>
</evidence>
<organism evidence="1 2">
    <name type="scientific">Citrus x changshan-huyou</name>
    <dbReference type="NCBI Taxonomy" id="2935761"/>
    <lineage>
        <taxon>Eukaryota</taxon>
        <taxon>Viridiplantae</taxon>
        <taxon>Streptophyta</taxon>
        <taxon>Embryophyta</taxon>
        <taxon>Tracheophyta</taxon>
        <taxon>Spermatophyta</taxon>
        <taxon>Magnoliopsida</taxon>
        <taxon>eudicotyledons</taxon>
        <taxon>Gunneridae</taxon>
        <taxon>Pentapetalae</taxon>
        <taxon>rosids</taxon>
        <taxon>malvids</taxon>
        <taxon>Sapindales</taxon>
        <taxon>Rutaceae</taxon>
        <taxon>Aurantioideae</taxon>
        <taxon>Citrus</taxon>
    </lineage>
</organism>
<keyword evidence="2" id="KW-1185">Reference proteome</keyword>
<comment type="caution">
    <text evidence="1">The sequence shown here is derived from an EMBL/GenBank/DDBJ whole genome shotgun (WGS) entry which is preliminary data.</text>
</comment>
<name>A0AAP0MQZ2_9ROSI</name>
<dbReference type="Proteomes" id="UP001428341">
    <property type="component" value="Unassembled WGS sequence"/>
</dbReference>
<dbReference type="EMBL" id="JBCGBO010000002">
    <property type="protein sequence ID" value="KAK9221626.1"/>
    <property type="molecule type" value="Genomic_DNA"/>
</dbReference>
<dbReference type="AlphaFoldDB" id="A0AAP0MQZ2"/>
<accession>A0AAP0MQZ2</accession>
<reference evidence="1 2" key="1">
    <citation type="submission" date="2024-05" db="EMBL/GenBank/DDBJ databases">
        <title>Haplotype-resolved chromosome-level genome assembly of Huyou (Citrus changshanensis).</title>
        <authorList>
            <person name="Miao C."/>
            <person name="Chen W."/>
            <person name="Wu Y."/>
            <person name="Wang L."/>
            <person name="Zhao S."/>
            <person name="Grierson D."/>
            <person name="Xu C."/>
            <person name="Chen K."/>
        </authorList>
    </citation>
    <scope>NUCLEOTIDE SEQUENCE [LARGE SCALE GENOMIC DNA]</scope>
    <source>
        <strain evidence="1">01-14</strain>
        <tissue evidence="1">Leaf</tissue>
    </source>
</reference>